<name>A0A9W8RYY7_9HYPO</name>
<reference evidence="7" key="1">
    <citation type="submission" date="2022-09" db="EMBL/GenBank/DDBJ databases">
        <title>Fusarium specimens isolated from Avocado Roots.</title>
        <authorList>
            <person name="Stajich J."/>
            <person name="Roper C."/>
            <person name="Heimlech-Rivalta G."/>
        </authorList>
    </citation>
    <scope>NUCLEOTIDE SEQUENCE</scope>
    <source>
        <strain evidence="7">CF00136</strain>
    </source>
</reference>
<organism evidence="7 8">
    <name type="scientific">Fusarium torreyae</name>
    <dbReference type="NCBI Taxonomy" id="1237075"/>
    <lineage>
        <taxon>Eukaryota</taxon>
        <taxon>Fungi</taxon>
        <taxon>Dikarya</taxon>
        <taxon>Ascomycota</taxon>
        <taxon>Pezizomycotina</taxon>
        <taxon>Sordariomycetes</taxon>
        <taxon>Hypocreomycetidae</taxon>
        <taxon>Hypocreales</taxon>
        <taxon>Nectriaceae</taxon>
        <taxon>Fusarium</taxon>
    </lineage>
</organism>
<dbReference type="Gene3D" id="3.20.20.80">
    <property type="entry name" value="Glycosidases"/>
    <property type="match status" value="1"/>
</dbReference>
<dbReference type="SUPFAM" id="SSF51445">
    <property type="entry name" value="(Trans)glycosidases"/>
    <property type="match status" value="1"/>
</dbReference>
<evidence type="ECO:0000256" key="1">
    <source>
        <dbReference type="ARBA" id="ARBA00005641"/>
    </source>
</evidence>
<dbReference type="GO" id="GO:0000272">
    <property type="term" value="P:polysaccharide catabolic process"/>
    <property type="evidence" value="ECO:0007669"/>
    <property type="project" value="InterPro"/>
</dbReference>
<feature type="signal peptide" evidence="5">
    <location>
        <begin position="1"/>
        <end position="19"/>
    </location>
</feature>
<comment type="caution">
    <text evidence="7">The sequence shown here is derived from an EMBL/GenBank/DDBJ whole genome shotgun (WGS) entry which is preliminary data.</text>
</comment>
<dbReference type="OrthoDB" id="442731at2759"/>
<dbReference type="EMBL" id="JAOQAZ010000014">
    <property type="protein sequence ID" value="KAJ4259720.1"/>
    <property type="molecule type" value="Genomic_DNA"/>
</dbReference>
<evidence type="ECO:0000313" key="8">
    <source>
        <dbReference type="Proteomes" id="UP001152049"/>
    </source>
</evidence>
<keyword evidence="3 4" id="KW-0326">Glycosidase</keyword>
<feature type="domain" description="Glycoside hydrolase family 5" evidence="6">
    <location>
        <begin position="40"/>
        <end position="371"/>
    </location>
</feature>
<evidence type="ECO:0000256" key="5">
    <source>
        <dbReference type="SAM" id="SignalP"/>
    </source>
</evidence>
<keyword evidence="5" id="KW-0732">Signal</keyword>
<keyword evidence="2 4" id="KW-0378">Hydrolase</keyword>
<dbReference type="AlphaFoldDB" id="A0A9W8RYY7"/>
<dbReference type="InterPro" id="IPR017853">
    <property type="entry name" value="GH"/>
</dbReference>
<comment type="similarity">
    <text evidence="1 4">Belongs to the glycosyl hydrolase 5 (cellulase A) family.</text>
</comment>
<evidence type="ECO:0000256" key="2">
    <source>
        <dbReference type="ARBA" id="ARBA00022801"/>
    </source>
</evidence>
<evidence type="ECO:0000256" key="3">
    <source>
        <dbReference type="ARBA" id="ARBA00023295"/>
    </source>
</evidence>
<dbReference type="Pfam" id="PF00150">
    <property type="entry name" value="Cellulase"/>
    <property type="match status" value="1"/>
</dbReference>
<evidence type="ECO:0000256" key="4">
    <source>
        <dbReference type="RuleBase" id="RU361153"/>
    </source>
</evidence>
<evidence type="ECO:0000313" key="7">
    <source>
        <dbReference type="EMBL" id="KAJ4259720.1"/>
    </source>
</evidence>
<dbReference type="InterPro" id="IPR001547">
    <property type="entry name" value="Glyco_hydro_5"/>
</dbReference>
<protein>
    <recommendedName>
        <fullName evidence="6">Glycoside hydrolase family 5 domain-containing protein</fullName>
    </recommendedName>
</protein>
<accession>A0A9W8RYY7</accession>
<dbReference type="PANTHER" id="PTHR31263:SF0">
    <property type="entry name" value="CELLULASE FAMILY PROTEIN (AFU_ORTHOLOGUE AFUA_5G14560)"/>
    <property type="match status" value="1"/>
</dbReference>
<gene>
    <name evidence="7" type="ORF">NW762_007651</name>
</gene>
<keyword evidence="8" id="KW-1185">Reference proteome</keyword>
<evidence type="ECO:0000259" key="6">
    <source>
        <dbReference type="Pfam" id="PF00150"/>
    </source>
</evidence>
<dbReference type="Proteomes" id="UP001152049">
    <property type="component" value="Unassembled WGS sequence"/>
</dbReference>
<dbReference type="PANTHER" id="PTHR31263">
    <property type="entry name" value="CELLULASE FAMILY PROTEIN (AFU_ORTHOLOGUE AFUA_5G14560)"/>
    <property type="match status" value="1"/>
</dbReference>
<proteinExistence type="inferred from homology"/>
<sequence length="418" mass="48265">MILSRLLIVFGCLLLSLTAHPSHQWLNGPLHTEGRWIKDSSGNKVHFAGTNWPGHGEVMIPEGLQYQSVNQIVKKIKSLGMNAVRMTFAIQMIDQLYDNDGKDIDIKTAFVKGLGVKNGTRVLKQVLHHNPSFTKHTTRLEVYDAVTAELAKSEIYILLDNHMSTGKWCCSGEDGNGWWGDREFDVKKWLRGLNYMAKHGRKWKALVAMSPRNELRQTTDNPAINATYNWQTYYKYMRQGANAIHTGNRDVLIYLSGMGYGAFLEPIFRQTPLEPGNEIFDKKDFVGYGDKLVLDIHNYERTITCPELREHLYTRGFQAMNASDPGTKQVFPVHITEFGRQLNDTTWKETFSTCLAEYLPEVKVGWFVWVLVGSYYARRGVQNDTELWGLLRHDWKEWRNPEYIEKQLKPMVKRTLRD</sequence>
<feature type="chain" id="PRO_5040791466" description="Glycoside hydrolase family 5 domain-containing protein" evidence="5">
    <location>
        <begin position="20"/>
        <end position="418"/>
    </location>
</feature>
<dbReference type="GO" id="GO:0004553">
    <property type="term" value="F:hydrolase activity, hydrolyzing O-glycosyl compounds"/>
    <property type="evidence" value="ECO:0007669"/>
    <property type="project" value="InterPro"/>
</dbReference>